<evidence type="ECO:0000313" key="9">
    <source>
        <dbReference type="EMBL" id="RDS81062.1"/>
    </source>
</evidence>
<feature type="compositionally biased region" description="Basic and acidic residues" evidence="7">
    <location>
        <begin position="252"/>
        <end position="261"/>
    </location>
</feature>
<evidence type="ECO:0000256" key="6">
    <source>
        <dbReference type="RuleBase" id="RU003887"/>
    </source>
</evidence>
<feature type="region of interest" description="Disordered" evidence="7">
    <location>
        <begin position="252"/>
        <end position="293"/>
    </location>
</feature>
<dbReference type="OrthoDB" id="9807213at2"/>
<keyword evidence="10" id="KW-1185">Reference proteome</keyword>
<reference evidence="9 10" key="1">
    <citation type="submission" date="2018-07" db="EMBL/GenBank/DDBJ databases">
        <title>Dyella monticola sp. nov. and Dyella psychrodurans sp. nov. isolated from monsoon evergreen broad-leaved forest soil of Dinghu Mountain, China.</title>
        <authorList>
            <person name="Gao Z."/>
            <person name="Qiu L."/>
        </authorList>
    </citation>
    <scope>NUCLEOTIDE SEQUENCE [LARGE SCALE GENOMIC DNA]</scope>
    <source>
        <strain evidence="9 10">4MSK11</strain>
    </source>
</reference>
<feature type="domain" description="RNA-binding S4" evidence="8">
    <location>
        <begin position="16"/>
        <end position="81"/>
    </location>
</feature>
<feature type="compositionally biased region" description="Low complexity" evidence="7">
    <location>
        <begin position="284"/>
        <end position="293"/>
    </location>
</feature>
<evidence type="ECO:0000256" key="5">
    <source>
        <dbReference type="PROSITE-ProRule" id="PRU00182"/>
    </source>
</evidence>
<dbReference type="Gene3D" id="3.30.2350.10">
    <property type="entry name" value="Pseudouridine synthase"/>
    <property type="match status" value="1"/>
</dbReference>
<accession>A0A370WY61</accession>
<dbReference type="SUPFAM" id="SSF55120">
    <property type="entry name" value="Pseudouridine synthase"/>
    <property type="match status" value="1"/>
</dbReference>
<dbReference type="GO" id="GO:0003723">
    <property type="term" value="F:RNA binding"/>
    <property type="evidence" value="ECO:0007669"/>
    <property type="project" value="UniProtKB-KW"/>
</dbReference>
<dbReference type="CDD" id="cd02870">
    <property type="entry name" value="PseudoU_synth_RsuA_like"/>
    <property type="match status" value="1"/>
</dbReference>
<dbReference type="Proteomes" id="UP000255334">
    <property type="component" value="Unassembled WGS sequence"/>
</dbReference>
<dbReference type="InterPro" id="IPR036986">
    <property type="entry name" value="S4_RNA-bd_sf"/>
</dbReference>
<comment type="similarity">
    <text evidence="1 6">Belongs to the pseudouridine synthase RsuA family.</text>
</comment>
<dbReference type="InterPro" id="IPR006145">
    <property type="entry name" value="PsdUridine_synth_RsuA/RluA"/>
</dbReference>
<dbReference type="GO" id="GO:0000455">
    <property type="term" value="P:enzyme-directed rRNA pseudouridine synthesis"/>
    <property type="evidence" value="ECO:0007669"/>
    <property type="project" value="UniProtKB-ARBA"/>
</dbReference>
<comment type="catalytic activity">
    <reaction evidence="3">
        <text>uridine(35) in tRNA(Tyr) = pseudouridine(35) in tRNA(Tyr)</text>
        <dbReference type="Rhea" id="RHEA:60556"/>
        <dbReference type="Rhea" id="RHEA-COMP:15607"/>
        <dbReference type="Rhea" id="RHEA-COMP:15608"/>
        <dbReference type="ChEBI" id="CHEBI:65314"/>
        <dbReference type="ChEBI" id="CHEBI:65315"/>
    </reaction>
</comment>
<evidence type="ECO:0000256" key="7">
    <source>
        <dbReference type="SAM" id="MobiDB-lite"/>
    </source>
</evidence>
<dbReference type="Pfam" id="PF00849">
    <property type="entry name" value="PseudoU_synth_2"/>
    <property type="match status" value="1"/>
</dbReference>
<dbReference type="GO" id="GO:0160138">
    <property type="term" value="F:23S rRNA pseudouridine(2604) synthase activity"/>
    <property type="evidence" value="ECO:0007669"/>
    <property type="project" value="UniProtKB-EC"/>
</dbReference>
<sequence>MVTTRTPSHTSARPKFGLARVISKLGVCSRSQAEKAVREGRVSVDGRVVLDPERPADPERQRICLDGEAVTVAKRIYVALNKPRGIVVTAADEHGRDTIYELLATSGLPWLGPVGRLDKASEGLLLLSNDSAWAARLTDPRYHVDKTYHVQIDAIPDRTLLDQLIHGVEDQGERLNAKRVSLLRTGEKNAWLEIVLDEGRNRHIRRLLKAHGINVLRLIRVTVGDLALGELGKGQWRHLSGDEVANLAREHHAEDTLDRASSRGTTNTTRSRTQPATSVRLRPKGAPGPKRRR</sequence>
<dbReference type="InterPro" id="IPR000748">
    <property type="entry name" value="PsdUridine_synth_RsuA/RluB/E/F"/>
</dbReference>
<dbReference type="Gene3D" id="3.10.290.10">
    <property type="entry name" value="RNA-binding S4 domain"/>
    <property type="match status" value="1"/>
</dbReference>
<dbReference type="Pfam" id="PF01479">
    <property type="entry name" value="S4"/>
    <property type="match status" value="1"/>
</dbReference>
<dbReference type="SUPFAM" id="SSF55174">
    <property type="entry name" value="Alpha-L RNA-binding motif"/>
    <property type="match status" value="1"/>
</dbReference>
<evidence type="ECO:0000313" key="10">
    <source>
        <dbReference type="Proteomes" id="UP000255334"/>
    </source>
</evidence>
<evidence type="ECO:0000256" key="2">
    <source>
        <dbReference type="ARBA" id="ARBA00023235"/>
    </source>
</evidence>
<comment type="catalytic activity">
    <reaction evidence="4">
        <text>uridine(2604) in 23S rRNA = pseudouridine(2604) in 23S rRNA</text>
        <dbReference type="Rhea" id="RHEA:38875"/>
        <dbReference type="Rhea" id="RHEA-COMP:10093"/>
        <dbReference type="Rhea" id="RHEA-COMP:10094"/>
        <dbReference type="ChEBI" id="CHEBI:65314"/>
        <dbReference type="ChEBI" id="CHEBI:65315"/>
        <dbReference type="EC" id="5.4.99.21"/>
    </reaction>
</comment>
<proteinExistence type="inferred from homology"/>
<dbReference type="PANTHER" id="PTHR47683">
    <property type="entry name" value="PSEUDOURIDINE SYNTHASE FAMILY PROTEIN-RELATED"/>
    <property type="match status" value="1"/>
</dbReference>
<dbReference type="InterPro" id="IPR020103">
    <property type="entry name" value="PsdUridine_synth_cat_dom_sf"/>
</dbReference>
<dbReference type="SMART" id="SM00363">
    <property type="entry name" value="S4"/>
    <property type="match status" value="1"/>
</dbReference>
<dbReference type="InterPro" id="IPR002942">
    <property type="entry name" value="S4_RNA-bd"/>
</dbReference>
<dbReference type="EMBL" id="QRBF01000008">
    <property type="protein sequence ID" value="RDS81062.1"/>
    <property type="molecule type" value="Genomic_DNA"/>
</dbReference>
<dbReference type="NCBIfam" id="TIGR00093">
    <property type="entry name" value="pseudouridine synthase"/>
    <property type="match status" value="1"/>
</dbReference>
<feature type="compositionally biased region" description="Low complexity" evidence="7">
    <location>
        <begin position="262"/>
        <end position="273"/>
    </location>
</feature>
<keyword evidence="5" id="KW-0694">RNA-binding</keyword>
<dbReference type="PANTHER" id="PTHR47683:SF2">
    <property type="entry name" value="RNA-BINDING S4 DOMAIN-CONTAINING PROTEIN"/>
    <property type="match status" value="1"/>
</dbReference>
<dbReference type="InterPro" id="IPR050343">
    <property type="entry name" value="RsuA_PseudoU_synthase"/>
</dbReference>
<dbReference type="EC" id="5.4.99.-" evidence="6"/>
<evidence type="ECO:0000259" key="8">
    <source>
        <dbReference type="SMART" id="SM00363"/>
    </source>
</evidence>
<gene>
    <name evidence="9" type="ORF">DWU99_18625</name>
</gene>
<evidence type="ECO:0000256" key="3">
    <source>
        <dbReference type="ARBA" id="ARBA00036390"/>
    </source>
</evidence>
<dbReference type="CDD" id="cd00165">
    <property type="entry name" value="S4"/>
    <property type="match status" value="1"/>
</dbReference>
<name>A0A370WY61_9GAMM</name>
<protein>
    <recommendedName>
        <fullName evidence="6">Pseudouridine synthase</fullName>
        <ecNumber evidence="6">5.4.99.-</ecNumber>
    </recommendedName>
</protein>
<keyword evidence="2 6" id="KW-0413">Isomerase</keyword>
<dbReference type="RefSeq" id="WP_115479590.1">
    <property type="nucleotide sequence ID" value="NZ_QRBF01000008.1"/>
</dbReference>
<evidence type="ECO:0000256" key="4">
    <source>
        <dbReference type="ARBA" id="ARBA00036535"/>
    </source>
</evidence>
<dbReference type="PROSITE" id="PS50889">
    <property type="entry name" value="S4"/>
    <property type="match status" value="1"/>
</dbReference>
<evidence type="ECO:0000256" key="1">
    <source>
        <dbReference type="ARBA" id="ARBA00008348"/>
    </source>
</evidence>
<dbReference type="PROSITE" id="PS01149">
    <property type="entry name" value="PSI_RSU"/>
    <property type="match status" value="1"/>
</dbReference>
<dbReference type="AlphaFoldDB" id="A0A370WY61"/>
<dbReference type="InterPro" id="IPR018496">
    <property type="entry name" value="PsdUridine_synth_RsuA/RluB_CS"/>
</dbReference>
<comment type="caution">
    <text evidence="9">The sequence shown here is derived from an EMBL/GenBank/DDBJ whole genome shotgun (WGS) entry which is preliminary data.</text>
</comment>
<organism evidence="9 10">
    <name type="scientific">Dyella psychrodurans</name>
    <dbReference type="NCBI Taxonomy" id="1927960"/>
    <lineage>
        <taxon>Bacteria</taxon>
        <taxon>Pseudomonadati</taxon>
        <taxon>Pseudomonadota</taxon>
        <taxon>Gammaproteobacteria</taxon>
        <taxon>Lysobacterales</taxon>
        <taxon>Rhodanobacteraceae</taxon>
        <taxon>Dyella</taxon>
    </lineage>
</organism>